<feature type="compositionally biased region" description="Low complexity" evidence="5">
    <location>
        <begin position="147"/>
        <end position="165"/>
    </location>
</feature>
<dbReference type="eggNOG" id="KOG2885">
    <property type="taxonomic scope" value="Eukaryota"/>
</dbReference>
<dbReference type="EMBL" id="GL349433">
    <property type="protein sequence ID" value="KNC46147.1"/>
    <property type="molecule type" value="Genomic_DNA"/>
</dbReference>
<evidence type="ECO:0000313" key="7">
    <source>
        <dbReference type="EMBL" id="KNC46147.1"/>
    </source>
</evidence>
<feature type="compositionally biased region" description="Basic and acidic residues" evidence="5">
    <location>
        <begin position="171"/>
        <end position="181"/>
    </location>
</feature>
<dbReference type="Pfam" id="PF04935">
    <property type="entry name" value="SURF6"/>
    <property type="match status" value="1"/>
</dbReference>
<evidence type="ECO:0000259" key="6">
    <source>
        <dbReference type="Pfam" id="PF04935"/>
    </source>
</evidence>
<dbReference type="InterPro" id="IPR007019">
    <property type="entry name" value="SURF6"/>
</dbReference>
<reference evidence="7 8" key="1">
    <citation type="submission" date="2010-05" db="EMBL/GenBank/DDBJ databases">
        <title>The Genome Sequence of Thecamonas trahens ATCC 50062.</title>
        <authorList>
            <consortium name="The Broad Institute Genome Sequencing Platform"/>
            <person name="Russ C."/>
            <person name="Cuomo C."/>
            <person name="Shea T."/>
            <person name="Young S.K."/>
            <person name="Zeng Q."/>
            <person name="Koehrsen M."/>
            <person name="Haas B."/>
            <person name="Borodovsky M."/>
            <person name="Guigo R."/>
            <person name="Alvarado L."/>
            <person name="Berlin A."/>
            <person name="Bochicchio J."/>
            <person name="Borenstein D."/>
            <person name="Chapman S."/>
            <person name="Chen Z."/>
            <person name="Freedman E."/>
            <person name="Gellesch M."/>
            <person name="Goldberg J."/>
            <person name="Griggs A."/>
            <person name="Gujja S."/>
            <person name="Heilman E."/>
            <person name="Heiman D."/>
            <person name="Hepburn T."/>
            <person name="Howarth C."/>
            <person name="Jen D."/>
            <person name="Larson L."/>
            <person name="Mehta T."/>
            <person name="Park D."/>
            <person name="Pearson M."/>
            <person name="Roberts A."/>
            <person name="Saif S."/>
            <person name="Shenoy N."/>
            <person name="Sisk P."/>
            <person name="Stolte C."/>
            <person name="Sykes S."/>
            <person name="Thomson T."/>
            <person name="Walk T."/>
            <person name="White J."/>
            <person name="Yandava C."/>
            <person name="Burger G."/>
            <person name="Gray M.W."/>
            <person name="Holland P.W.H."/>
            <person name="King N."/>
            <person name="Lang F.B.F."/>
            <person name="Roger A.J."/>
            <person name="Ruiz-Trillo I."/>
            <person name="Lander E."/>
            <person name="Nusbaum C."/>
        </authorList>
    </citation>
    <scope>NUCLEOTIDE SEQUENCE [LARGE SCALE GENOMIC DNA]</scope>
    <source>
        <strain evidence="7 8">ATCC 50062</strain>
    </source>
</reference>
<evidence type="ECO:0000256" key="4">
    <source>
        <dbReference type="SAM" id="Coils"/>
    </source>
</evidence>
<feature type="compositionally biased region" description="Basic residues" evidence="5">
    <location>
        <begin position="265"/>
        <end position="279"/>
    </location>
</feature>
<keyword evidence="3" id="KW-0539">Nucleus</keyword>
<keyword evidence="8" id="KW-1185">Reference proteome</keyword>
<feature type="compositionally biased region" description="Basic residues" evidence="5">
    <location>
        <begin position="128"/>
        <end position="143"/>
    </location>
</feature>
<dbReference type="GO" id="GO:0003677">
    <property type="term" value="F:DNA binding"/>
    <property type="evidence" value="ECO:0007669"/>
    <property type="project" value="TreeGrafter"/>
</dbReference>
<dbReference type="GO" id="GO:0042274">
    <property type="term" value="P:ribosomal small subunit biogenesis"/>
    <property type="evidence" value="ECO:0007669"/>
    <property type="project" value="TreeGrafter"/>
</dbReference>
<organism evidence="7 8">
    <name type="scientific">Thecamonas trahens ATCC 50062</name>
    <dbReference type="NCBI Taxonomy" id="461836"/>
    <lineage>
        <taxon>Eukaryota</taxon>
        <taxon>Apusozoa</taxon>
        <taxon>Apusomonadida</taxon>
        <taxon>Apusomonadidae</taxon>
        <taxon>Thecamonas</taxon>
    </lineage>
</organism>
<accession>A0A0L0D1M5</accession>
<feature type="region of interest" description="Disordered" evidence="5">
    <location>
        <begin position="265"/>
        <end position="329"/>
    </location>
</feature>
<protein>
    <recommendedName>
        <fullName evidence="6">Ribosomal RNA-processing protein 14/surfeit locus protein 6 C-terminal domain-containing protein</fullName>
    </recommendedName>
</protein>
<keyword evidence="4" id="KW-0175">Coiled coil</keyword>
<comment type="similarity">
    <text evidence="2">Belongs to the SURF6 family.</text>
</comment>
<dbReference type="GO" id="GO:0005730">
    <property type="term" value="C:nucleolus"/>
    <property type="evidence" value="ECO:0007669"/>
    <property type="project" value="TreeGrafter"/>
</dbReference>
<dbReference type="PANTHER" id="PTHR14369:SF0">
    <property type="entry name" value="SURFEIT LOCUS PROTEIN 6"/>
    <property type="match status" value="1"/>
</dbReference>
<dbReference type="OrthoDB" id="444809at2759"/>
<dbReference type="GO" id="GO:0042273">
    <property type="term" value="P:ribosomal large subunit biogenesis"/>
    <property type="evidence" value="ECO:0007669"/>
    <property type="project" value="TreeGrafter"/>
</dbReference>
<evidence type="ECO:0000313" key="8">
    <source>
        <dbReference type="Proteomes" id="UP000054408"/>
    </source>
</evidence>
<feature type="compositionally biased region" description="Basic and acidic residues" evidence="5">
    <location>
        <begin position="104"/>
        <end position="115"/>
    </location>
</feature>
<dbReference type="AlphaFoldDB" id="A0A0L0D1M5"/>
<feature type="compositionally biased region" description="Basic residues" evidence="5">
    <location>
        <begin position="311"/>
        <end position="329"/>
    </location>
</feature>
<dbReference type="STRING" id="461836.A0A0L0D1M5"/>
<feature type="coiled-coil region" evidence="4">
    <location>
        <begin position="206"/>
        <end position="233"/>
    </location>
</feature>
<dbReference type="InterPro" id="IPR029190">
    <property type="entry name" value="Rrp14/SURF6_C"/>
</dbReference>
<dbReference type="PANTHER" id="PTHR14369">
    <property type="entry name" value="SURFEIT LOCUS PROTEIN 6"/>
    <property type="match status" value="1"/>
</dbReference>
<feature type="compositionally biased region" description="Basic and acidic residues" evidence="5">
    <location>
        <begin position="280"/>
        <end position="304"/>
    </location>
</feature>
<sequence>MQETELQTSIRAACRFFDNMVDMFPPNAYLDSSEYPGVAKPRVAQMLPGVCDWQTARYLAMKAKSGEGEEEGQTSGGNGAGMASEALLNNDDDFEPPTKKRKQRDLSREKRDREAKKKKLREAGLPTKAKKKKKEKKKEKKEKKAASESAAAGSGSGSGDAEAAGQPVAMDVERLASEAREATASGELAFSNFDFKSDASLLQPLVAGKKVNKRKLLEQAERAEAEKARLLKEGGAKGKAIVEDMEWQKTLKRVQGVKIKDNPKLLRKSIKRDQKKKAKSAKEWAERKAVVEKAARDKQAKRTENLAARAANKKGGRGSKKLSRHSKRR</sequence>
<evidence type="ECO:0000256" key="2">
    <source>
        <dbReference type="ARBA" id="ARBA00005904"/>
    </source>
</evidence>
<dbReference type="OMA" id="VEDMEWQ"/>
<comment type="subcellular location">
    <subcellularLocation>
        <location evidence="1">Nucleus</location>
    </subcellularLocation>
</comment>
<gene>
    <name evidence="7" type="ORF">AMSG_00265</name>
</gene>
<evidence type="ECO:0000256" key="1">
    <source>
        <dbReference type="ARBA" id="ARBA00004123"/>
    </source>
</evidence>
<dbReference type="GeneID" id="25560080"/>
<evidence type="ECO:0000256" key="3">
    <source>
        <dbReference type="ARBA" id="ARBA00023242"/>
    </source>
</evidence>
<dbReference type="Proteomes" id="UP000054408">
    <property type="component" value="Unassembled WGS sequence"/>
</dbReference>
<feature type="domain" description="Ribosomal RNA-processing protein 14/surfeit locus protein 6 C-terminal" evidence="6">
    <location>
        <begin position="100"/>
        <end position="317"/>
    </location>
</feature>
<proteinExistence type="inferred from homology"/>
<feature type="region of interest" description="Disordered" evidence="5">
    <location>
        <begin position="64"/>
        <end position="183"/>
    </location>
</feature>
<name>A0A0L0D1M5_THETB</name>
<dbReference type="GO" id="GO:0003723">
    <property type="term" value="F:RNA binding"/>
    <property type="evidence" value="ECO:0007669"/>
    <property type="project" value="TreeGrafter"/>
</dbReference>
<dbReference type="RefSeq" id="XP_013763123.1">
    <property type="nucleotide sequence ID" value="XM_013907669.1"/>
</dbReference>
<evidence type="ECO:0000256" key="5">
    <source>
        <dbReference type="SAM" id="MobiDB-lite"/>
    </source>
</evidence>